<comment type="caution">
    <text evidence="2">The sequence shown here is derived from an EMBL/GenBank/DDBJ whole genome shotgun (WGS) entry which is preliminary data.</text>
</comment>
<proteinExistence type="predicted"/>
<sequence>MKWNVREWSKRYIPSEIIASLFAVISALIINKFFNNPVLTALAGTWGENLGYYGSIFIRDLYKDKRKSGQHLLPHLKKIVRNLIFEFSIAEIIDSFLVRPFTMYLFPKIINNVVLGILLGKISADIIFYIPTIFSYEFRKKLWKT</sequence>
<dbReference type="AlphaFoldDB" id="A0A1F5YFX7"/>
<feature type="transmembrane region" description="Helical" evidence="1">
    <location>
        <begin position="109"/>
        <end position="134"/>
    </location>
</feature>
<keyword evidence="1" id="KW-1133">Transmembrane helix</keyword>
<dbReference type="Proteomes" id="UP000177396">
    <property type="component" value="Unassembled WGS sequence"/>
</dbReference>
<reference evidence="2 3" key="1">
    <citation type="journal article" date="2016" name="Nat. Commun.">
        <title>Thousands of microbial genomes shed light on interconnected biogeochemical processes in an aquifer system.</title>
        <authorList>
            <person name="Anantharaman K."/>
            <person name="Brown C.T."/>
            <person name="Hug L.A."/>
            <person name="Sharon I."/>
            <person name="Castelle C.J."/>
            <person name="Probst A.J."/>
            <person name="Thomas B.C."/>
            <person name="Singh A."/>
            <person name="Wilkins M.J."/>
            <person name="Karaoz U."/>
            <person name="Brodie E.L."/>
            <person name="Williams K.H."/>
            <person name="Hubbard S.S."/>
            <person name="Banfield J.F."/>
        </authorList>
    </citation>
    <scope>NUCLEOTIDE SEQUENCE [LARGE SCALE GENOMIC DNA]</scope>
</reference>
<gene>
    <name evidence="2" type="ORF">A2153_01760</name>
</gene>
<dbReference type="EMBL" id="MFJB01000071">
    <property type="protein sequence ID" value="OGF99043.1"/>
    <property type="molecule type" value="Genomic_DNA"/>
</dbReference>
<feature type="transmembrane region" description="Helical" evidence="1">
    <location>
        <begin position="37"/>
        <end position="58"/>
    </location>
</feature>
<accession>A0A1F5YFX7</accession>
<feature type="transmembrane region" description="Helical" evidence="1">
    <location>
        <begin position="12"/>
        <end position="31"/>
    </location>
</feature>
<name>A0A1F5YFX7_9BACT</name>
<keyword evidence="1" id="KW-0812">Transmembrane</keyword>
<protein>
    <submittedName>
        <fullName evidence="2">Uncharacterized protein</fullName>
    </submittedName>
</protein>
<evidence type="ECO:0000313" key="2">
    <source>
        <dbReference type="EMBL" id="OGF99043.1"/>
    </source>
</evidence>
<keyword evidence="1" id="KW-0472">Membrane</keyword>
<feature type="transmembrane region" description="Helical" evidence="1">
    <location>
        <begin position="79"/>
        <end position="97"/>
    </location>
</feature>
<organism evidence="2 3">
    <name type="scientific">Candidatus Gottesmanbacteria bacterium RBG_16_38_7b</name>
    <dbReference type="NCBI Taxonomy" id="1798372"/>
    <lineage>
        <taxon>Bacteria</taxon>
        <taxon>Candidatus Gottesmaniibacteriota</taxon>
    </lineage>
</organism>
<evidence type="ECO:0000313" key="3">
    <source>
        <dbReference type="Proteomes" id="UP000177396"/>
    </source>
</evidence>
<evidence type="ECO:0000256" key="1">
    <source>
        <dbReference type="SAM" id="Phobius"/>
    </source>
</evidence>